<protein>
    <submittedName>
        <fullName evidence="1">Uncharacterized protein</fullName>
    </submittedName>
</protein>
<evidence type="ECO:0000313" key="1">
    <source>
        <dbReference type="EMBL" id="KAJ8897711.1"/>
    </source>
</evidence>
<proteinExistence type="predicted"/>
<name>A0ABQ9IN00_9NEOP</name>
<gene>
    <name evidence="1" type="ORF">PR048_003061</name>
</gene>
<dbReference type="Proteomes" id="UP001159363">
    <property type="component" value="Chromosome 1"/>
</dbReference>
<sequence length="89" mass="10147">MQVHPAATYPHQWSGRWVPITWSPDPTLIDYFVWGHIMQKGQTLCNVSEATLATVHKLHALFDHIGKIDMEESFLELHSNFNALSDTST</sequence>
<keyword evidence="2" id="KW-1185">Reference proteome</keyword>
<accession>A0ABQ9IN00</accession>
<organism evidence="1 2">
    <name type="scientific">Dryococelus australis</name>
    <dbReference type="NCBI Taxonomy" id="614101"/>
    <lineage>
        <taxon>Eukaryota</taxon>
        <taxon>Metazoa</taxon>
        <taxon>Ecdysozoa</taxon>
        <taxon>Arthropoda</taxon>
        <taxon>Hexapoda</taxon>
        <taxon>Insecta</taxon>
        <taxon>Pterygota</taxon>
        <taxon>Neoptera</taxon>
        <taxon>Polyneoptera</taxon>
        <taxon>Phasmatodea</taxon>
        <taxon>Verophasmatodea</taxon>
        <taxon>Anareolatae</taxon>
        <taxon>Phasmatidae</taxon>
        <taxon>Eurycanthinae</taxon>
        <taxon>Dryococelus</taxon>
    </lineage>
</organism>
<dbReference type="EMBL" id="JARBHB010000001">
    <property type="protein sequence ID" value="KAJ8897711.1"/>
    <property type="molecule type" value="Genomic_DNA"/>
</dbReference>
<reference evidence="1 2" key="1">
    <citation type="submission" date="2023-02" db="EMBL/GenBank/DDBJ databases">
        <title>LHISI_Scaffold_Assembly.</title>
        <authorList>
            <person name="Stuart O.P."/>
            <person name="Cleave R."/>
            <person name="Magrath M.J.L."/>
            <person name="Mikheyev A.S."/>
        </authorList>
    </citation>
    <scope>NUCLEOTIDE SEQUENCE [LARGE SCALE GENOMIC DNA]</scope>
    <source>
        <strain evidence="1">Daus_M_001</strain>
        <tissue evidence="1">Leg muscle</tissue>
    </source>
</reference>
<evidence type="ECO:0000313" key="2">
    <source>
        <dbReference type="Proteomes" id="UP001159363"/>
    </source>
</evidence>
<comment type="caution">
    <text evidence="1">The sequence shown here is derived from an EMBL/GenBank/DDBJ whole genome shotgun (WGS) entry which is preliminary data.</text>
</comment>